<organism evidence="1 2">
    <name type="scientific">Raoultella terrigena</name>
    <name type="common">Klebsiella terrigena</name>
    <dbReference type="NCBI Taxonomy" id="577"/>
    <lineage>
        <taxon>Bacteria</taxon>
        <taxon>Pseudomonadati</taxon>
        <taxon>Pseudomonadota</taxon>
        <taxon>Gammaproteobacteria</taxon>
        <taxon>Enterobacterales</taxon>
        <taxon>Enterobacteriaceae</taxon>
        <taxon>Klebsiella/Raoultella group</taxon>
        <taxon>Raoultella</taxon>
    </lineage>
</organism>
<name>A0A3P8M208_RAOTE</name>
<evidence type="ECO:0000313" key="1">
    <source>
        <dbReference type="EMBL" id="VDR25533.1"/>
    </source>
</evidence>
<dbReference type="EMBL" id="LR131271">
    <property type="protein sequence ID" value="VDR25533.1"/>
    <property type="molecule type" value="Genomic_DNA"/>
</dbReference>
<dbReference type="Proteomes" id="UP000274346">
    <property type="component" value="Chromosome"/>
</dbReference>
<dbReference type="KEGG" id="rtg:NCTC13098_01856"/>
<evidence type="ECO:0000313" key="2">
    <source>
        <dbReference type="Proteomes" id="UP000274346"/>
    </source>
</evidence>
<dbReference type="AlphaFoldDB" id="A0A3P8M208"/>
<gene>
    <name evidence="1" type="ORF">NCTC13098_01856</name>
</gene>
<proteinExistence type="predicted"/>
<protein>
    <submittedName>
        <fullName evidence="1">Uncharacterized protein</fullName>
    </submittedName>
</protein>
<sequence length="112" mass="13076">MLRRAGLRLRGLLVMMSRLRLTNGLFRTHGRLHLTFVRRLILVLRRLTRCLLLPMMSIWGVVNPVNANFTYAIVIKVIAFRLFVIARLHTFQWAIAKHRGTFFTAGPETVYQ</sequence>
<accession>A0A3P8M208</accession>
<reference evidence="1 2" key="1">
    <citation type="submission" date="2018-12" db="EMBL/GenBank/DDBJ databases">
        <authorList>
            <consortium name="Pathogen Informatics"/>
        </authorList>
    </citation>
    <scope>NUCLEOTIDE SEQUENCE [LARGE SCALE GENOMIC DNA]</scope>
    <source>
        <strain evidence="1 2">NCTC13098</strain>
    </source>
</reference>